<keyword evidence="5 11" id="KW-0812">Transmembrane</keyword>
<dbReference type="Pfam" id="PF00905">
    <property type="entry name" value="Transpeptidase"/>
    <property type="match status" value="1"/>
</dbReference>
<keyword evidence="15" id="KW-1185">Reference proteome</keyword>
<proteinExistence type="inferred from homology"/>
<dbReference type="AlphaFoldDB" id="A0A1U7NMH6"/>
<gene>
    <name evidence="14" type="ORF">BO225_06420</name>
</gene>
<evidence type="ECO:0000256" key="9">
    <source>
        <dbReference type="ARBA" id="ARBA00023136"/>
    </source>
</evidence>
<feature type="domain" description="Penicillin-binding protein transpeptidase" evidence="12">
    <location>
        <begin position="363"/>
        <end position="662"/>
    </location>
</feature>
<dbReference type="STRING" id="1862672.BO225_06420"/>
<dbReference type="InterPro" id="IPR050515">
    <property type="entry name" value="Beta-lactam/transpept"/>
</dbReference>
<dbReference type="GO" id="GO:0008658">
    <property type="term" value="F:penicillin binding"/>
    <property type="evidence" value="ECO:0007669"/>
    <property type="project" value="InterPro"/>
</dbReference>
<dbReference type="GO" id="GO:0008360">
    <property type="term" value="P:regulation of cell shape"/>
    <property type="evidence" value="ECO:0007669"/>
    <property type="project" value="UniProtKB-KW"/>
</dbReference>
<dbReference type="SUPFAM" id="SSF56601">
    <property type="entry name" value="beta-lactamase/transpeptidase-like"/>
    <property type="match status" value="1"/>
</dbReference>
<dbReference type="GO" id="GO:0005886">
    <property type="term" value="C:plasma membrane"/>
    <property type="evidence" value="ECO:0007669"/>
    <property type="project" value="UniProtKB-SubCell"/>
</dbReference>
<dbReference type="Gene3D" id="1.10.10.1230">
    <property type="entry name" value="Penicillin-binding protein, N-terminal non-catalytic domain, head sub-domain"/>
    <property type="match status" value="1"/>
</dbReference>
<comment type="caution">
    <text evidence="14">The sequence shown here is derived from an EMBL/GenBank/DDBJ whole genome shotgun (WGS) entry which is preliminary data.</text>
</comment>
<dbReference type="Gene3D" id="3.40.710.10">
    <property type="entry name" value="DD-peptidase/beta-lactamase superfamily"/>
    <property type="match status" value="1"/>
</dbReference>
<evidence type="ECO:0000256" key="11">
    <source>
        <dbReference type="SAM" id="Phobius"/>
    </source>
</evidence>
<dbReference type="OrthoDB" id="9770103at2"/>
<keyword evidence="10" id="KW-0961">Cell wall biogenesis/degradation</keyword>
<accession>A0A1U7NMH6</accession>
<dbReference type="EMBL" id="MPKA01000065">
    <property type="protein sequence ID" value="OLU46398.1"/>
    <property type="molecule type" value="Genomic_DNA"/>
</dbReference>
<feature type="domain" description="Penicillin-binding protein dimerisation" evidence="13">
    <location>
        <begin position="61"/>
        <end position="313"/>
    </location>
</feature>
<dbReference type="GO" id="GO:0009252">
    <property type="term" value="P:peptidoglycan biosynthetic process"/>
    <property type="evidence" value="ECO:0007669"/>
    <property type="project" value="UniProtKB-KW"/>
</dbReference>
<dbReference type="GO" id="GO:0071972">
    <property type="term" value="F:peptidoglycan L,D-transpeptidase activity"/>
    <property type="evidence" value="ECO:0007669"/>
    <property type="project" value="TreeGrafter"/>
</dbReference>
<dbReference type="RefSeq" id="WP_076341446.1">
    <property type="nucleotide sequence ID" value="NZ_JBGNFS010000003.1"/>
</dbReference>
<evidence type="ECO:0000259" key="12">
    <source>
        <dbReference type="Pfam" id="PF00905"/>
    </source>
</evidence>
<dbReference type="PANTHER" id="PTHR30627">
    <property type="entry name" value="PEPTIDOGLYCAN D,D-TRANSPEPTIDASE"/>
    <property type="match status" value="1"/>
</dbReference>
<protein>
    <submittedName>
        <fullName evidence="14">Cell division protein FtsI</fullName>
    </submittedName>
</protein>
<name>A0A1U7NMH6_9FIRM</name>
<keyword evidence="8 11" id="KW-1133">Transmembrane helix</keyword>
<comment type="subcellular location">
    <subcellularLocation>
        <location evidence="2">Cell membrane</location>
    </subcellularLocation>
    <subcellularLocation>
        <location evidence="1">Membrane</location>
        <topology evidence="1">Single-pass membrane protein</topology>
    </subcellularLocation>
</comment>
<dbReference type="PANTHER" id="PTHR30627:SF2">
    <property type="entry name" value="PEPTIDOGLYCAN D,D-TRANSPEPTIDASE MRDA"/>
    <property type="match status" value="1"/>
</dbReference>
<evidence type="ECO:0000313" key="15">
    <source>
        <dbReference type="Proteomes" id="UP000186705"/>
    </source>
</evidence>
<dbReference type="InterPro" id="IPR012338">
    <property type="entry name" value="Beta-lactam/transpept-like"/>
</dbReference>
<evidence type="ECO:0000259" key="13">
    <source>
        <dbReference type="Pfam" id="PF03717"/>
    </source>
</evidence>
<feature type="transmembrane region" description="Helical" evidence="11">
    <location>
        <begin position="20"/>
        <end position="41"/>
    </location>
</feature>
<evidence type="ECO:0000313" key="14">
    <source>
        <dbReference type="EMBL" id="OLU46398.1"/>
    </source>
</evidence>
<evidence type="ECO:0000256" key="5">
    <source>
        <dbReference type="ARBA" id="ARBA00022692"/>
    </source>
</evidence>
<keyword evidence="6" id="KW-0133">Cell shape</keyword>
<dbReference type="InterPro" id="IPR036138">
    <property type="entry name" value="PBP_dimer_sf"/>
</dbReference>
<dbReference type="InterPro" id="IPR001460">
    <property type="entry name" value="PCN-bd_Tpept"/>
</dbReference>
<dbReference type="InterPro" id="IPR005311">
    <property type="entry name" value="PBP_dimer"/>
</dbReference>
<evidence type="ECO:0000256" key="7">
    <source>
        <dbReference type="ARBA" id="ARBA00022984"/>
    </source>
</evidence>
<keyword evidence="7" id="KW-0573">Peptidoglycan synthesis</keyword>
<keyword evidence="14" id="KW-0132">Cell division</keyword>
<dbReference type="GO" id="GO:0071555">
    <property type="term" value="P:cell wall organization"/>
    <property type="evidence" value="ECO:0007669"/>
    <property type="project" value="UniProtKB-KW"/>
</dbReference>
<dbReference type="Gene3D" id="3.90.1310.10">
    <property type="entry name" value="Penicillin-binding protein 2a (Domain 2)"/>
    <property type="match status" value="1"/>
</dbReference>
<dbReference type="SUPFAM" id="SSF56519">
    <property type="entry name" value="Penicillin binding protein dimerisation domain"/>
    <property type="match status" value="1"/>
</dbReference>
<keyword evidence="9 11" id="KW-0472">Membrane</keyword>
<dbReference type="GeneID" id="78275576"/>
<dbReference type="GO" id="GO:0051301">
    <property type="term" value="P:cell division"/>
    <property type="evidence" value="ECO:0007669"/>
    <property type="project" value="UniProtKB-KW"/>
</dbReference>
<dbReference type="Pfam" id="PF03717">
    <property type="entry name" value="PBP_dimer"/>
    <property type="match status" value="1"/>
</dbReference>
<dbReference type="Proteomes" id="UP000186705">
    <property type="component" value="Unassembled WGS sequence"/>
</dbReference>
<evidence type="ECO:0000256" key="8">
    <source>
        <dbReference type="ARBA" id="ARBA00022989"/>
    </source>
</evidence>
<evidence type="ECO:0000256" key="10">
    <source>
        <dbReference type="ARBA" id="ARBA00023316"/>
    </source>
</evidence>
<keyword evidence="4" id="KW-1003">Cell membrane</keyword>
<evidence type="ECO:0000256" key="1">
    <source>
        <dbReference type="ARBA" id="ARBA00004167"/>
    </source>
</evidence>
<organism evidence="14 15">
    <name type="scientific">Dubosiella newyorkensis</name>
    <dbReference type="NCBI Taxonomy" id="1862672"/>
    <lineage>
        <taxon>Bacteria</taxon>
        <taxon>Bacillati</taxon>
        <taxon>Bacillota</taxon>
        <taxon>Erysipelotrichia</taxon>
        <taxon>Erysipelotrichales</taxon>
        <taxon>Erysipelotrichaceae</taxon>
        <taxon>Dubosiella</taxon>
    </lineage>
</organism>
<evidence type="ECO:0000256" key="4">
    <source>
        <dbReference type="ARBA" id="ARBA00022475"/>
    </source>
</evidence>
<evidence type="ECO:0000256" key="3">
    <source>
        <dbReference type="ARBA" id="ARBA00007171"/>
    </source>
</evidence>
<sequence length="683" mass="76159">MKKVVRQKAIDRVISKRIRVLSLIIAVVFVTIFIRLIYLQVFSYHDYVQKKDDYTSIYQYTSAPRGNILDCKGRVLAKTVVSHNIVFTSPNNMSTEDYLIYANRIAKVFDVPLSDFSEQAKKEAYIAWKNTLDADDPEYAANHLLTEKERTAYSSGIWGNERESRRYALLISRIGEDELKEMSDEEMVTYILYSRMISNLSTGQESVILEDIPDDDVAYLMEHKTEFPGFDVDFGGWKREYPYGETLSDVLGTVSTNTEGLPAESKDYYLAKGYQLNAPVGKSGLEYQYNDLLSGTNEINKITYDSNGLAVKEMIQSGRKGNDIVISIDIDLQQVMDDTVRSTLEKNAGTRNRENFSSLFMCMENPNDGSLLALSGYQMDLETRKMTYFASGNYVSLVNPGSAIKGATVYMGLSEHVVSPGEVILDEVMNLNGEEFGSFENHGPVNDIQALEVSSNVYMFHIAIRLGGGTYVPGKMPAFSDLQRTFNKMRNYYSLFGLGNKTNLDIPGEVQGYMGVASSPGILLNYSIGQLDMYTPVQLLSYVSTIATSGSLYQPHFLEYAEEVGGDEVLDAFGKKLISTLPEQNEEYLNRVREGFRACVTSGNCGDPLKDMEIPMAAKTGTAEVNEWTTANLVGFGPYDDPKVSFACMSPTSSVNSQSVAPNICTTEVVGPVLKTYFELYPE</sequence>
<evidence type="ECO:0000256" key="2">
    <source>
        <dbReference type="ARBA" id="ARBA00004236"/>
    </source>
</evidence>
<reference evidence="14 15" key="1">
    <citation type="submission" date="2016-11" db="EMBL/GenBank/DDBJ databases">
        <title>Description of two novel members of the family Erysipelotrichaceae: Ileibacterium lipovorans gen. nov., sp. nov. and Dubosiella newyorkensis, gen. nov., sp. nov.</title>
        <authorList>
            <person name="Cox L.M."/>
            <person name="Sohn J."/>
            <person name="Tyrrell K.L."/>
            <person name="Citron D.M."/>
            <person name="Lawson P.A."/>
            <person name="Patel N.B."/>
            <person name="Iizumi T."/>
            <person name="Perez-Perez G.I."/>
            <person name="Goldstein E.J."/>
            <person name="Blaser M.J."/>
        </authorList>
    </citation>
    <scope>NUCLEOTIDE SEQUENCE [LARGE SCALE GENOMIC DNA]</scope>
    <source>
        <strain evidence="14 15">NYU-BL-A4</strain>
    </source>
</reference>
<keyword evidence="14" id="KW-0131">Cell cycle</keyword>
<evidence type="ECO:0000256" key="6">
    <source>
        <dbReference type="ARBA" id="ARBA00022960"/>
    </source>
</evidence>
<comment type="similarity">
    <text evidence="3">Belongs to the transpeptidase family.</text>
</comment>